<dbReference type="OrthoDB" id="1698854at2"/>
<evidence type="ECO:0000313" key="3">
    <source>
        <dbReference type="Proteomes" id="UP000268059"/>
    </source>
</evidence>
<name>A0A3G9J3J2_9FIRM</name>
<gene>
    <name evidence="2" type="ORF">SG0102_06510</name>
</gene>
<feature type="transmembrane region" description="Helical" evidence="1">
    <location>
        <begin position="61"/>
        <end position="81"/>
    </location>
</feature>
<proteinExistence type="predicted"/>
<accession>A0A3G9J3J2</accession>
<dbReference type="InParanoid" id="A0A3G9J3J2"/>
<keyword evidence="1" id="KW-1133">Transmembrane helix</keyword>
<dbReference type="EMBL" id="AP019309">
    <property type="protein sequence ID" value="BBH25717.1"/>
    <property type="molecule type" value="Genomic_DNA"/>
</dbReference>
<keyword evidence="1" id="KW-0812">Transmembrane</keyword>
<keyword evidence="3" id="KW-1185">Reference proteome</keyword>
<evidence type="ECO:0000256" key="1">
    <source>
        <dbReference type="SAM" id="Phobius"/>
    </source>
</evidence>
<dbReference type="FunCoup" id="A0A3G9J3J2">
    <property type="interactions" value="21"/>
</dbReference>
<organism evidence="2 3">
    <name type="scientific">Intestinibaculum porci</name>
    <dbReference type="NCBI Taxonomy" id="2487118"/>
    <lineage>
        <taxon>Bacteria</taxon>
        <taxon>Bacillati</taxon>
        <taxon>Bacillota</taxon>
        <taxon>Erysipelotrichia</taxon>
        <taxon>Erysipelotrichales</taxon>
        <taxon>Erysipelotrichaceae</taxon>
        <taxon>Intestinibaculum</taxon>
    </lineage>
</organism>
<protein>
    <submittedName>
        <fullName evidence="2">Membrane protein</fullName>
    </submittedName>
</protein>
<dbReference type="Proteomes" id="UP000268059">
    <property type="component" value="Chromosome"/>
</dbReference>
<sequence length="86" mass="10210">MIYYLVIINIIGYVLFYVDKQKAIRHQWRIPEKTLFLAALLGGSLGCIAGMYRFRHKTKHWYFVYGMPAIFIAQCIIAYYVNIFDH</sequence>
<dbReference type="AlphaFoldDB" id="A0A3G9J3J2"/>
<dbReference type="InterPro" id="IPR010718">
    <property type="entry name" value="DUF1294"/>
</dbReference>
<dbReference type="KEGG" id="ebm:SG0102_06510"/>
<feature type="transmembrane region" description="Helical" evidence="1">
    <location>
        <begin position="35"/>
        <end position="54"/>
    </location>
</feature>
<dbReference type="Pfam" id="PF06961">
    <property type="entry name" value="DUF1294"/>
    <property type="match status" value="1"/>
</dbReference>
<reference evidence="2 3" key="1">
    <citation type="submission" date="2018-11" db="EMBL/GenBank/DDBJ databases">
        <title>Novel Erysipelotrichaceae bacterium isolated from small intestine of a swine.</title>
        <authorList>
            <person name="Kim J.S."/>
            <person name="Choe H."/>
            <person name="Lee Y.R."/>
            <person name="Kim K.M."/>
            <person name="Park D.S."/>
        </authorList>
    </citation>
    <scope>NUCLEOTIDE SEQUENCE [LARGE SCALE GENOMIC DNA]</scope>
    <source>
        <strain evidence="2 3">SG0102</strain>
    </source>
</reference>
<keyword evidence="1" id="KW-0472">Membrane</keyword>
<evidence type="ECO:0000313" key="2">
    <source>
        <dbReference type="EMBL" id="BBH25717.1"/>
    </source>
</evidence>
<dbReference type="RefSeq" id="WP_125118643.1">
    <property type="nucleotide sequence ID" value="NZ_AP019309.1"/>
</dbReference>